<keyword evidence="2" id="KW-0812">Transmembrane</keyword>
<reference evidence="3" key="1">
    <citation type="submission" date="2021-01" db="EMBL/GenBank/DDBJ databases">
        <title>Whole genome shotgun sequence of Spirilliplanes yamanashiensis NBRC 15828.</title>
        <authorList>
            <person name="Komaki H."/>
            <person name="Tamura T."/>
        </authorList>
    </citation>
    <scope>NUCLEOTIDE SEQUENCE</scope>
    <source>
        <strain evidence="3">NBRC 15828</strain>
    </source>
</reference>
<feature type="region of interest" description="Disordered" evidence="1">
    <location>
        <begin position="374"/>
        <end position="396"/>
    </location>
</feature>
<dbReference type="EMBL" id="BOOY01000034">
    <property type="protein sequence ID" value="GIJ05583.1"/>
    <property type="molecule type" value="Genomic_DNA"/>
</dbReference>
<protein>
    <submittedName>
        <fullName evidence="3">Uncharacterized protein</fullName>
    </submittedName>
</protein>
<name>A0A8J3YBL6_9ACTN</name>
<accession>A0A8J3YBL6</accession>
<evidence type="ECO:0000256" key="1">
    <source>
        <dbReference type="SAM" id="MobiDB-lite"/>
    </source>
</evidence>
<keyword evidence="2" id="KW-1133">Transmembrane helix</keyword>
<evidence type="ECO:0000313" key="4">
    <source>
        <dbReference type="Proteomes" id="UP000652013"/>
    </source>
</evidence>
<dbReference type="AlphaFoldDB" id="A0A8J3YBL6"/>
<sequence length="396" mass="41479">MQLREFVDTVSAGEPPLTHSADDIVAAGRRAERRRRAGLASAGAAGLVVVAVAGAFALPSLTGPDATRPDPGPAAPAAAASEPAAFDFTFKGYDAGRFHVKDPIVVSAAYQMSSIYMDGRFTNDESVGDVSEAELAANRSRPRLNAFLTVYRPGAFDPEGIEEGTELTVAGRRAVQATTQVHADPPAVPGGDKLLAWEYADNAWATVTSQSNDAAEPSFADLATLVPGLRQSPARPATLPFTVGHVPDGYQAVQVGSHASIGLGGIYLARDGVYGAVEYDRAAPPTTGLTKPWEQGERARRSGTFTITVLPSEKSNSPAEPGRTRCFTWHACSIWSADGKLVIEVSAGGAGTPSRNSTPSRADLSDAELTKIAESVRLADPEEDSTWIPAGQAVRP</sequence>
<gene>
    <name evidence="3" type="ORF">Sya03_49350</name>
</gene>
<comment type="caution">
    <text evidence="3">The sequence shown here is derived from an EMBL/GenBank/DDBJ whole genome shotgun (WGS) entry which is preliminary data.</text>
</comment>
<keyword evidence="4" id="KW-1185">Reference proteome</keyword>
<proteinExistence type="predicted"/>
<evidence type="ECO:0000313" key="3">
    <source>
        <dbReference type="EMBL" id="GIJ05583.1"/>
    </source>
</evidence>
<feature type="transmembrane region" description="Helical" evidence="2">
    <location>
        <begin position="37"/>
        <end position="58"/>
    </location>
</feature>
<dbReference type="RefSeq" id="WP_203940789.1">
    <property type="nucleotide sequence ID" value="NZ_BAAAGJ010000005.1"/>
</dbReference>
<dbReference type="Proteomes" id="UP000652013">
    <property type="component" value="Unassembled WGS sequence"/>
</dbReference>
<keyword evidence="2" id="KW-0472">Membrane</keyword>
<organism evidence="3 4">
    <name type="scientific">Spirilliplanes yamanashiensis</name>
    <dbReference type="NCBI Taxonomy" id="42233"/>
    <lineage>
        <taxon>Bacteria</taxon>
        <taxon>Bacillati</taxon>
        <taxon>Actinomycetota</taxon>
        <taxon>Actinomycetes</taxon>
        <taxon>Micromonosporales</taxon>
        <taxon>Micromonosporaceae</taxon>
        <taxon>Spirilliplanes</taxon>
    </lineage>
</organism>
<evidence type="ECO:0000256" key="2">
    <source>
        <dbReference type="SAM" id="Phobius"/>
    </source>
</evidence>